<dbReference type="InterPro" id="IPR001173">
    <property type="entry name" value="Glyco_trans_2-like"/>
</dbReference>
<organism evidence="3 4">
    <name type="scientific">Belliella buryatensis</name>
    <dbReference type="NCBI Taxonomy" id="1500549"/>
    <lineage>
        <taxon>Bacteria</taxon>
        <taxon>Pseudomonadati</taxon>
        <taxon>Bacteroidota</taxon>
        <taxon>Cytophagia</taxon>
        <taxon>Cytophagales</taxon>
        <taxon>Cyclobacteriaceae</taxon>
        <taxon>Belliella</taxon>
    </lineage>
</organism>
<feature type="domain" description="Glycosyltransferase 2-like" evidence="2">
    <location>
        <begin position="8"/>
        <end position="158"/>
    </location>
</feature>
<gene>
    <name evidence="3" type="ORF">SAMN06295967_105235</name>
</gene>
<keyword evidence="1" id="KW-0472">Membrane</keyword>
<evidence type="ECO:0000313" key="3">
    <source>
        <dbReference type="EMBL" id="SNS23693.1"/>
    </source>
</evidence>
<evidence type="ECO:0000313" key="4">
    <source>
        <dbReference type="Proteomes" id="UP000198480"/>
    </source>
</evidence>
<keyword evidence="1" id="KW-1133">Transmembrane helix</keyword>
<proteinExistence type="predicted"/>
<sequence length="336" mass="40028">MGNNPLVSILIPNYNKAPYLRETLDSVLNQTYTNWECIIVDDHSTDNSWEILESYAQKDARIKIFKRPDDRIKGGSVARNYAFELSKGEFIQWLDSDDVIHKNKIKDQLNILLKSDLFNVSIANWDFFNSSLDIKNINNYHGHEYIDQERWENHPTNGYDLILYLFMNGFFIPPHAYFMSRQLVVVAGLWKEEINRNQDGEFMVRILLNCKRVTYLNSIYTFYRKPDETHLSKQRTYSSYNDWIKSFELWDQSILEMRNSRKARTILILNYERLIKVTGIKYPEITNKAIQRVTFLNPLIRFNFFKPYIIWIGSLIGFKNFLLLRVFLIKIKIIED</sequence>
<keyword evidence="1" id="KW-0812">Transmembrane</keyword>
<keyword evidence="4" id="KW-1185">Reference proteome</keyword>
<evidence type="ECO:0000256" key="1">
    <source>
        <dbReference type="SAM" id="Phobius"/>
    </source>
</evidence>
<dbReference type="RefSeq" id="WP_089239441.1">
    <property type="nucleotide sequence ID" value="NZ_FZOK01000005.1"/>
</dbReference>
<name>A0A239CWG0_9BACT</name>
<dbReference type="Pfam" id="PF00535">
    <property type="entry name" value="Glycos_transf_2"/>
    <property type="match status" value="1"/>
</dbReference>
<dbReference type="Gene3D" id="3.90.550.10">
    <property type="entry name" value="Spore Coat Polysaccharide Biosynthesis Protein SpsA, Chain A"/>
    <property type="match status" value="1"/>
</dbReference>
<feature type="transmembrane region" description="Helical" evidence="1">
    <location>
        <begin position="308"/>
        <end position="328"/>
    </location>
</feature>
<accession>A0A239CWG0</accession>
<dbReference type="OrthoDB" id="597270at2"/>
<reference evidence="4" key="1">
    <citation type="submission" date="2017-06" db="EMBL/GenBank/DDBJ databases">
        <authorList>
            <person name="Varghese N."/>
            <person name="Submissions S."/>
        </authorList>
    </citation>
    <scope>NUCLEOTIDE SEQUENCE [LARGE SCALE GENOMIC DNA]</scope>
    <source>
        <strain evidence="4">5C</strain>
    </source>
</reference>
<dbReference type="CDD" id="cd00761">
    <property type="entry name" value="Glyco_tranf_GTA_type"/>
    <property type="match status" value="1"/>
</dbReference>
<dbReference type="Proteomes" id="UP000198480">
    <property type="component" value="Unassembled WGS sequence"/>
</dbReference>
<dbReference type="AlphaFoldDB" id="A0A239CWG0"/>
<dbReference type="PANTHER" id="PTHR22916">
    <property type="entry name" value="GLYCOSYLTRANSFERASE"/>
    <property type="match status" value="1"/>
</dbReference>
<dbReference type="InterPro" id="IPR029044">
    <property type="entry name" value="Nucleotide-diphossugar_trans"/>
</dbReference>
<keyword evidence="3" id="KW-0808">Transferase</keyword>
<dbReference type="SUPFAM" id="SSF53448">
    <property type="entry name" value="Nucleotide-diphospho-sugar transferases"/>
    <property type="match status" value="1"/>
</dbReference>
<dbReference type="GO" id="GO:0016758">
    <property type="term" value="F:hexosyltransferase activity"/>
    <property type="evidence" value="ECO:0007669"/>
    <property type="project" value="UniProtKB-ARBA"/>
</dbReference>
<protein>
    <submittedName>
        <fullName evidence="3">Glycosyltransferase involved in cell wall bisynthesis</fullName>
    </submittedName>
</protein>
<dbReference type="PANTHER" id="PTHR22916:SF56">
    <property type="entry name" value="GLYCOSYL TRANSFERASE"/>
    <property type="match status" value="1"/>
</dbReference>
<dbReference type="EMBL" id="FZOK01000005">
    <property type="protein sequence ID" value="SNS23693.1"/>
    <property type="molecule type" value="Genomic_DNA"/>
</dbReference>
<evidence type="ECO:0000259" key="2">
    <source>
        <dbReference type="Pfam" id="PF00535"/>
    </source>
</evidence>